<accession>A4RW93</accession>
<evidence type="ECO:0000313" key="5">
    <source>
        <dbReference type="Proteomes" id="UP000001568"/>
    </source>
</evidence>
<evidence type="ECO:0000259" key="3">
    <source>
        <dbReference type="Pfam" id="PF13863"/>
    </source>
</evidence>
<feature type="domain" description="DUF4200" evidence="3">
    <location>
        <begin position="10"/>
        <end position="124"/>
    </location>
</feature>
<dbReference type="Pfam" id="PF13863">
    <property type="entry name" value="DUF4200"/>
    <property type="match status" value="1"/>
</dbReference>
<gene>
    <name evidence="4" type="ORF">OSTLU_24440</name>
</gene>
<dbReference type="KEGG" id="olu:OSTLU_24440"/>
<dbReference type="EMBL" id="CP000584">
    <property type="protein sequence ID" value="ABO95579.1"/>
    <property type="molecule type" value="Genomic_DNA"/>
</dbReference>
<dbReference type="GO" id="GO:0005856">
    <property type="term" value="C:cytoskeleton"/>
    <property type="evidence" value="ECO:0007669"/>
    <property type="project" value="UniProtKB-ARBA"/>
</dbReference>
<sequence length="290" mass="33438">MASSTDVERLLAQTQRERNVRATLKMQIKQHAQKERDFAEWEERLVDKQQRIEDNIVNCDDMLRQADAKREHAEDNVKRDAESQRSSMRDIARLRAQLEDIRAKCAHVSDEIQASSKYFEFLSRSSQIVLARNSSKAEDVYELVEEILDRHRTLVMANHQLQDQFKVTARSHDDLTDAHNKYVDDSRENILALNTRLGGMKRLLESNMRSTSASMTTMTHFAKKCALKHSSVSLVKMATENIFVKCTSRSHVARCATGREHASDTSVRLSIIRHFLCDMRAIARETTCDR</sequence>
<reference evidence="4 5" key="1">
    <citation type="journal article" date="2007" name="Proc. Natl. Acad. Sci. U.S.A.">
        <title>The tiny eukaryote Ostreococcus provides genomic insights into the paradox of plankton speciation.</title>
        <authorList>
            <person name="Palenik B."/>
            <person name="Grimwood J."/>
            <person name="Aerts A."/>
            <person name="Rouze P."/>
            <person name="Salamov A."/>
            <person name="Putnam N."/>
            <person name="Dupont C."/>
            <person name="Jorgensen R."/>
            <person name="Derelle E."/>
            <person name="Rombauts S."/>
            <person name="Zhou K."/>
            <person name="Otillar R."/>
            <person name="Merchant S.S."/>
            <person name="Podell S."/>
            <person name="Gaasterland T."/>
            <person name="Napoli C."/>
            <person name="Gendler K."/>
            <person name="Manuell A."/>
            <person name="Tai V."/>
            <person name="Vallon O."/>
            <person name="Piganeau G."/>
            <person name="Jancek S."/>
            <person name="Heijde M."/>
            <person name="Jabbari K."/>
            <person name="Bowler C."/>
            <person name="Lohr M."/>
            <person name="Robbens S."/>
            <person name="Werner G."/>
            <person name="Dubchak I."/>
            <person name="Pazour G.J."/>
            <person name="Ren Q."/>
            <person name="Paulsen I."/>
            <person name="Delwiche C."/>
            <person name="Schmutz J."/>
            <person name="Rokhsar D."/>
            <person name="Van de Peer Y."/>
            <person name="Moreau H."/>
            <person name="Grigoriev I.V."/>
        </authorList>
    </citation>
    <scope>NUCLEOTIDE SEQUENCE [LARGE SCALE GENOMIC DNA]</scope>
    <source>
        <strain evidence="4 5">CCE9901</strain>
    </source>
</reference>
<organism evidence="4 5">
    <name type="scientific">Ostreococcus lucimarinus (strain CCE9901)</name>
    <dbReference type="NCBI Taxonomy" id="436017"/>
    <lineage>
        <taxon>Eukaryota</taxon>
        <taxon>Viridiplantae</taxon>
        <taxon>Chlorophyta</taxon>
        <taxon>Mamiellophyceae</taxon>
        <taxon>Mamiellales</taxon>
        <taxon>Bathycoccaceae</taxon>
        <taxon>Ostreococcus</taxon>
    </lineage>
</organism>
<keyword evidence="5" id="KW-1185">Reference proteome</keyword>
<dbReference type="HOGENOM" id="CLU_961048_0_0_1"/>
<evidence type="ECO:0000256" key="1">
    <source>
        <dbReference type="ARBA" id="ARBA00023054"/>
    </source>
</evidence>
<evidence type="ECO:0000256" key="2">
    <source>
        <dbReference type="SAM" id="MobiDB-lite"/>
    </source>
</evidence>
<evidence type="ECO:0000313" key="4">
    <source>
        <dbReference type="EMBL" id="ABO95579.1"/>
    </source>
</evidence>
<dbReference type="PANTHER" id="PTHR21683">
    <property type="entry name" value="COILED-COIL DOMAIN-CONTAINING PROTEIN 42 LIKE-2-LIKE-RELATED"/>
    <property type="match status" value="1"/>
</dbReference>
<dbReference type="Gramene" id="ABO95579">
    <property type="protein sequence ID" value="ABO95579"/>
    <property type="gene ID" value="OSTLU_24440"/>
</dbReference>
<dbReference type="RefSeq" id="XP_001417286.1">
    <property type="nucleotide sequence ID" value="XM_001417249.1"/>
</dbReference>
<dbReference type="InterPro" id="IPR051147">
    <property type="entry name" value="CFAP_domain-containing"/>
</dbReference>
<dbReference type="InterPro" id="IPR025252">
    <property type="entry name" value="DUF4200"/>
</dbReference>
<dbReference type="Proteomes" id="UP000001568">
    <property type="component" value="Chromosome 4"/>
</dbReference>
<protein>
    <recommendedName>
        <fullName evidence="3">DUF4200 domain-containing protein</fullName>
    </recommendedName>
</protein>
<dbReference type="OMA" id="VEEHQSM"/>
<dbReference type="AlphaFoldDB" id="A4RW93"/>
<proteinExistence type="predicted"/>
<dbReference type="GeneID" id="5001282"/>
<keyword evidence="1" id="KW-0175">Coiled coil</keyword>
<dbReference type="OrthoDB" id="10264298at2759"/>
<feature type="region of interest" description="Disordered" evidence="2">
    <location>
        <begin position="67"/>
        <end position="86"/>
    </location>
</feature>
<name>A4RW93_OSTLU</name>
<dbReference type="PANTHER" id="PTHR21683:SF2">
    <property type="entry name" value="COILED-COIL DOMAIN-CONTAINING PROTEIN 42 LIKE-2-LIKE"/>
    <property type="match status" value="1"/>
</dbReference>